<name>A0A8J6LBD0_TENMO</name>
<protein>
    <submittedName>
        <fullName evidence="1">Uncharacterized protein</fullName>
    </submittedName>
</protein>
<reference evidence="1" key="2">
    <citation type="submission" date="2021-08" db="EMBL/GenBank/DDBJ databases">
        <authorList>
            <person name="Eriksson T."/>
        </authorList>
    </citation>
    <scope>NUCLEOTIDE SEQUENCE</scope>
    <source>
        <strain evidence="1">Stoneville</strain>
        <tissue evidence="1">Whole head</tissue>
    </source>
</reference>
<dbReference type="AlphaFoldDB" id="A0A8J6LBD0"/>
<evidence type="ECO:0000313" key="1">
    <source>
        <dbReference type="EMBL" id="KAH0814835.1"/>
    </source>
</evidence>
<evidence type="ECO:0000313" key="2">
    <source>
        <dbReference type="Proteomes" id="UP000719412"/>
    </source>
</evidence>
<sequence length="367" mass="41663">MCDRSRPPISTRGKKISVQQGWVSICVKYRTAGLVCGWGGKGFFPVRYGRYARVGWMHPVVTKSDLSPHKSIHNSNFCFLSTSVGSLGDVTASAYLSLSEVFKPLRGGRGYFDPIRQKKMATRPPCLRWDVLEIFRRFDGQGRTGKRPFREERRATPSKVSPPYLRVFQVECFCINRDFKYSRGRGPHHAQKDTIRLFLCQDDPLAVTSVAATASVSRCVFAHGKEPHHVTAIKLFWGNQSFDENITNSLPELHEKPGLWEKTIHPSWSRHSSGQVVDHAMFPPAGTISSIFFRFGAISYRKQISKRPSPRPREASSVEFMPSGGLEEYLIVLFSRARWSSRYTLLDGGVITWKRRLTFDATKNQTV</sequence>
<accession>A0A8J6LBD0</accession>
<reference evidence="1" key="1">
    <citation type="journal article" date="2020" name="J Insects Food Feed">
        <title>The yellow mealworm (Tenebrio molitor) genome: a resource for the emerging insects as food and feed industry.</title>
        <authorList>
            <person name="Eriksson T."/>
            <person name="Andere A."/>
            <person name="Kelstrup H."/>
            <person name="Emery V."/>
            <person name="Picard C."/>
        </authorList>
    </citation>
    <scope>NUCLEOTIDE SEQUENCE</scope>
    <source>
        <strain evidence="1">Stoneville</strain>
        <tissue evidence="1">Whole head</tissue>
    </source>
</reference>
<gene>
    <name evidence="1" type="ORF">GEV33_007956</name>
</gene>
<dbReference type="Proteomes" id="UP000719412">
    <property type="component" value="Unassembled WGS sequence"/>
</dbReference>
<organism evidence="1 2">
    <name type="scientific">Tenebrio molitor</name>
    <name type="common">Yellow mealworm beetle</name>
    <dbReference type="NCBI Taxonomy" id="7067"/>
    <lineage>
        <taxon>Eukaryota</taxon>
        <taxon>Metazoa</taxon>
        <taxon>Ecdysozoa</taxon>
        <taxon>Arthropoda</taxon>
        <taxon>Hexapoda</taxon>
        <taxon>Insecta</taxon>
        <taxon>Pterygota</taxon>
        <taxon>Neoptera</taxon>
        <taxon>Endopterygota</taxon>
        <taxon>Coleoptera</taxon>
        <taxon>Polyphaga</taxon>
        <taxon>Cucujiformia</taxon>
        <taxon>Tenebrionidae</taxon>
        <taxon>Tenebrio</taxon>
    </lineage>
</organism>
<keyword evidence="2" id="KW-1185">Reference proteome</keyword>
<proteinExistence type="predicted"/>
<dbReference type="EMBL" id="JABDTM020023864">
    <property type="protein sequence ID" value="KAH0814835.1"/>
    <property type="molecule type" value="Genomic_DNA"/>
</dbReference>
<comment type="caution">
    <text evidence="1">The sequence shown here is derived from an EMBL/GenBank/DDBJ whole genome shotgun (WGS) entry which is preliminary data.</text>
</comment>